<gene>
    <name evidence="1" type="ORF">K505DRAFT_211352</name>
</gene>
<dbReference type="OrthoDB" id="674604at2759"/>
<evidence type="ECO:0000313" key="1">
    <source>
        <dbReference type="EMBL" id="KAF2795538.1"/>
    </source>
</evidence>
<dbReference type="PANTHER" id="PTHR10622">
    <property type="entry name" value="HET DOMAIN-CONTAINING PROTEIN"/>
    <property type="match status" value="1"/>
</dbReference>
<dbReference type="PANTHER" id="PTHR10622:SF11">
    <property type="entry name" value="HET-DOMAIN-CONTAINING PROTEIN"/>
    <property type="match status" value="1"/>
</dbReference>
<protein>
    <recommendedName>
        <fullName evidence="3">Heterokaryon incompatibility domain-containing protein</fullName>
    </recommendedName>
</protein>
<organism evidence="1 2">
    <name type="scientific">Melanomma pulvis-pyrius CBS 109.77</name>
    <dbReference type="NCBI Taxonomy" id="1314802"/>
    <lineage>
        <taxon>Eukaryota</taxon>
        <taxon>Fungi</taxon>
        <taxon>Dikarya</taxon>
        <taxon>Ascomycota</taxon>
        <taxon>Pezizomycotina</taxon>
        <taxon>Dothideomycetes</taxon>
        <taxon>Pleosporomycetidae</taxon>
        <taxon>Pleosporales</taxon>
        <taxon>Melanommataceae</taxon>
        <taxon>Melanomma</taxon>
    </lineage>
</organism>
<accession>A0A6A6XH00</accession>
<keyword evidence="2" id="KW-1185">Reference proteome</keyword>
<reference evidence="1" key="1">
    <citation type="journal article" date="2020" name="Stud. Mycol.">
        <title>101 Dothideomycetes genomes: a test case for predicting lifestyles and emergence of pathogens.</title>
        <authorList>
            <person name="Haridas S."/>
            <person name="Albert R."/>
            <person name="Binder M."/>
            <person name="Bloem J."/>
            <person name="Labutti K."/>
            <person name="Salamov A."/>
            <person name="Andreopoulos B."/>
            <person name="Baker S."/>
            <person name="Barry K."/>
            <person name="Bills G."/>
            <person name="Bluhm B."/>
            <person name="Cannon C."/>
            <person name="Castanera R."/>
            <person name="Culley D."/>
            <person name="Daum C."/>
            <person name="Ezra D."/>
            <person name="Gonzalez J."/>
            <person name="Henrissat B."/>
            <person name="Kuo A."/>
            <person name="Liang C."/>
            <person name="Lipzen A."/>
            <person name="Lutzoni F."/>
            <person name="Magnuson J."/>
            <person name="Mondo S."/>
            <person name="Nolan M."/>
            <person name="Ohm R."/>
            <person name="Pangilinan J."/>
            <person name="Park H.-J."/>
            <person name="Ramirez L."/>
            <person name="Alfaro M."/>
            <person name="Sun H."/>
            <person name="Tritt A."/>
            <person name="Yoshinaga Y."/>
            <person name="Zwiers L.-H."/>
            <person name="Turgeon B."/>
            <person name="Goodwin S."/>
            <person name="Spatafora J."/>
            <person name="Crous P."/>
            <person name="Grigoriev I."/>
        </authorList>
    </citation>
    <scope>NUCLEOTIDE SEQUENCE</scope>
    <source>
        <strain evidence="1">CBS 109.77</strain>
    </source>
</reference>
<name>A0A6A6XH00_9PLEO</name>
<dbReference type="EMBL" id="MU001855">
    <property type="protein sequence ID" value="KAF2795538.1"/>
    <property type="molecule type" value="Genomic_DNA"/>
</dbReference>
<proteinExistence type="predicted"/>
<evidence type="ECO:0008006" key="3">
    <source>
        <dbReference type="Google" id="ProtNLM"/>
    </source>
</evidence>
<dbReference type="AlphaFoldDB" id="A0A6A6XH00"/>
<dbReference type="Proteomes" id="UP000799757">
    <property type="component" value="Unassembled WGS sequence"/>
</dbReference>
<sequence>MRLLYYTSNGELSWTKNLTGDDEIPPYAILSHTWEEGQEVTYEDLTEYKGKSKSGYNKIRFCRQQAENDGLHHFWV</sequence>
<feature type="non-terminal residue" evidence="1">
    <location>
        <position position="76"/>
    </location>
</feature>
<evidence type="ECO:0000313" key="2">
    <source>
        <dbReference type="Proteomes" id="UP000799757"/>
    </source>
</evidence>